<dbReference type="EMBL" id="VHII01000010">
    <property type="protein sequence ID" value="KAF1384751.1"/>
    <property type="molecule type" value="Genomic_DNA"/>
</dbReference>
<reference evidence="1 2" key="1">
    <citation type="submission" date="2019-06" db="EMBL/GenBank/DDBJ databases">
        <title>A chromosome-scale genome assembly of the European perch, Perca fluviatilis.</title>
        <authorList>
            <person name="Roques C."/>
            <person name="Zahm M."/>
            <person name="Cabau C."/>
            <person name="Klopp C."/>
            <person name="Bouchez O."/>
            <person name="Donnadieu C."/>
            <person name="Kuhl H."/>
            <person name="Gislard M."/>
            <person name="Guendouz S."/>
            <person name="Journot L."/>
            <person name="Haffray P."/>
            <person name="Bestin A."/>
            <person name="Morvezen R."/>
            <person name="Feron R."/>
            <person name="Wen M."/>
            <person name="Jouanno E."/>
            <person name="Herpin A."/>
            <person name="Schartl M."/>
            <person name="Postlethwait J."/>
            <person name="Schaerlinger B."/>
            <person name="Chardard D."/>
            <person name="Lecocq T."/>
            <person name="Poncet C."/>
            <person name="Jaffrelo L."/>
            <person name="Lampietro C."/>
            <person name="Guiguen Y."/>
        </authorList>
    </citation>
    <scope>NUCLEOTIDE SEQUENCE [LARGE SCALE GENOMIC DNA]</scope>
    <source>
        <tissue evidence="1">Blood</tissue>
    </source>
</reference>
<keyword evidence="2" id="KW-1185">Reference proteome</keyword>
<protein>
    <submittedName>
        <fullName evidence="1">Uncharacterized protein</fullName>
    </submittedName>
</protein>
<accession>A0A6A5E797</accession>
<gene>
    <name evidence="1" type="ORF">PFLUV_G00123410</name>
</gene>
<evidence type="ECO:0000313" key="2">
    <source>
        <dbReference type="Proteomes" id="UP000465112"/>
    </source>
</evidence>
<comment type="caution">
    <text evidence="1">The sequence shown here is derived from an EMBL/GenBank/DDBJ whole genome shotgun (WGS) entry which is preliminary data.</text>
</comment>
<evidence type="ECO:0000313" key="1">
    <source>
        <dbReference type="EMBL" id="KAF1384751.1"/>
    </source>
</evidence>
<dbReference type="Proteomes" id="UP000465112">
    <property type="component" value="Chromosome 10"/>
</dbReference>
<proteinExistence type="predicted"/>
<name>A0A6A5E797_PERFL</name>
<dbReference type="AlphaFoldDB" id="A0A6A5E797"/>
<organism evidence="1 2">
    <name type="scientific">Perca fluviatilis</name>
    <name type="common">European perch</name>
    <dbReference type="NCBI Taxonomy" id="8168"/>
    <lineage>
        <taxon>Eukaryota</taxon>
        <taxon>Metazoa</taxon>
        <taxon>Chordata</taxon>
        <taxon>Craniata</taxon>
        <taxon>Vertebrata</taxon>
        <taxon>Euteleostomi</taxon>
        <taxon>Actinopterygii</taxon>
        <taxon>Neopterygii</taxon>
        <taxon>Teleostei</taxon>
        <taxon>Neoteleostei</taxon>
        <taxon>Acanthomorphata</taxon>
        <taxon>Eupercaria</taxon>
        <taxon>Perciformes</taxon>
        <taxon>Percoidei</taxon>
        <taxon>Percidae</taxon>
        <taxon>Percinae</taxon>
        <taxon>Perca</taxon>
    </lineage>
</organism>
<sequence length="72" mass="8141">MFKVYTAHRPSSASLKSWRGVNSARHSPKPLFLNGKQIRQRRFVNIRPLATTGPPFQKLSATFSNDVDLTTI</sequence>